<evidence type="ECO:0000259" key="1">
    <source>
        <dbReference type="Pfam" id="PF10145"/>
    </source>
</evidence>
<dbReference type="Proteomes" id="UP000674270">
    <property type="component" value="Unassembled WGS sequence"/>
</dbReference>
<reference evidence="2" key="1">
    <citation type="submission" date="2021-03" db="EMBL/GenBank/DDBJ databases">
        <authorList>
            <person name="Stanton E."/>
        </authorList>
    </citation>
    <scope>NUCLEOTIDE SEQUENCE</scope>
    <source>
        <strain evidence="2">2020EL-00113</strain>
    </source>
</reference>
<dbReference type="EMBL" id="JAGKLY010000001">
    <property type="protein sequence ID" value="MBQ0266789.1"/>
    <property type="molecule type" value="Genomic_DNA"/>
</dbReference>
<accession>A0A8I2AIA6</accession>
<evidence type="ECO:0000313" key="3">
    <source>
        <dbReference type="Proteomes" id="UP000674270"/>
    </source>
</evidence>
<evidence type="ECO:0000313" key="2">
    <source>
        <dbReference type="EMBL" id="MBQ0266789.1"/>
    </source>
</evidence>
<proteinExistence type="predicted"/>
<dbReference type="RefSeq" id="WP_210847917.1">
    <property type="nucleotide sequence ID" value="NZ_JAGKLY010000001.1"/>
</dbReference>
<dbReference type="InterPro" id="IPR010090">
    <property type="entry name" value="Phage_tape_meas"/>
</dbReference>
<protein>
    <submittedName>
        <fullName evidence="2">Phage tail tape measure protein</fullName>
    </submittedName>
</protein>
<name>A0A8I2AIA6_9GAMM</name>
<organism evidence="2 3">
    <name type="scientific">Providencia huaxiensis</name>
    <dbReference type="NCBI Taxonomy" id="2027290"/>
    <lineage>
        <taxon>Bacteria</taxon>
        <taxon>Pseudomonadati</taxon>
        <taxon>Pseudomonadota</taxon>
        <taxon>Gammaproteobacteria</taxon>
        <taxon>Enterobacterales</taxon>
        <taxon>Morganellaceae</taxon>
        <taxon>Providencia</taxon>
    </lineage>
</organism>
<dbReference type="Pfam" id="PF10145">
    <property type="entry name" value="PhageMin_Tail"/>
    <property type="match status" value="1"/>
</dbReference>
<comment type="caution">
    <text evidence="2">The sequence shown here is derived from an EMBL/GenBank/DDBJ whole genome shotgun (WGS) entry which is preliminary data.</text>
</comment>
<feature type="domain" description="Phage tail tape measure protein" evidence="1">
    <location>
        <begin position="105"/>
        <end position="214"/>
    </location>
</feature>
<dbReference type="AlphaFoldDB" id="A0A8I2AIA6"/>
<sequence>MAGNTFDFELVADDKASGVIRQIETELSRLRPSVRDAKENLRLGGNDTISSMGAVGDKLRDISDVAKNGVQNIGDMIPPLKNFGELSSKYLGLAKKIGGIGAVGYAGYQMAAQIRDEGRKATEVSTNAKSMGMTVEEETRLTGTLQQRGIDEPEARQSMSAYYVELDKAVKGQNNELLASIRQIGANIYQKQDGTVDVTKTLQSLEKAISKMPESRNWELQSKVGLDNNMLGLMREGKFDERLEKSDQLGLTRHTEVVEKLSKLDTTLNELGAAWDGLKTRGKDKVNNVFSDDSVVEGLGGIQELMTYGPDSAAINRTLGFINGDESKILRWAYETPEFYDKLDWGDQAAVSLGFMTDNVQKEYDKWQKLHTPPKIEEPVPDYGEVPDSFVQDEKYNPNRRGLRNNNPGNLIAAPNATGRDYGNNHYYAQFANPRDGIAAMSRQLMLDAERGLNTIDGYMQKYAPLKSGNNTQGYIDRVSKRTGFGPYEQLNMHDPDVLAKIIPHMIKVENIEQPYSYEQIREGIMDSITDDRWKGLRNPTKVMEQRDMIALREEQNKSEQRSQVVPSINTENQATQAVDMITNALSEALQQNAKLEITVVSGDKKTTQYLTPKSNGRITVPMETP</sequence>
<gene>
    <name evidence="2" type="ORF">J7T18_00550</name>
</gene>